<organism evidence="1 2">
    <name type="scientific">Winogradskyella immobilis</name>
    <dbReference type="NCBI Taxonomy" id="2816852"/>
    <lineage>
        <taxon>Bacteria</taxon>
        <taxon>Pseudomonadati</taxon>
        <taxon>Bacteroidota</taxon>
        <taxon>Flavobacteriia</taxon>
        <taxon>Flavobacteriales</taxon>
        <taxon>Flavobacteriaceae</taxon>
        <taxon>Winogradskyella</taxon>
    </lineage>
</organism>
<dbReference type="EMBL" id="JAFMPT010000016">
    <property type="protein sequence ID" value="MCC1485173.1"/>
    <property type="molecule type" value="Genomic_DNA"/>
</dbReference>
<evidence type="ECO:0000313" key="1">
    <source>
        <dbReference type="EMBL" id="MCC1485173.1"/>
    </source>
</evidence>
<accession>A0ABS8EPT0</accession>
<dbReference type="Proteomes" id="UP000778797">
    <property type="component" value="Unassembled WGS sequence"/>
</dbReference>
<gene>
    <name evidence="1" type="ORF">J1C55_11275</name>
</gene>
<proteinExistence type="predicted"/>
<keyword evidence="2" id="KW-1185">Reference proteome</keyword>
<comment type="caution">
    <text evidence="1">The sequence shown here is derived from an EMBL/GenBank/DDBJ whole genome shotgun (WGS) entry which is preliminary data.</text>
</comment>
<sequence>MCSCSKSTNTLNGNNDVSDYGLNGQIKSIETNLYNFDVVNDSIIIGQGMNHFDFDRYSFMEFNKDGFLTFEKTYESELNYYFDSSKRLSKQTEKYNNEDSPSVSYEYTYNQKDSLTKTIYKNDGFERRMVFERDENNRGIKRTDYVSDTIQMTFKVDYDKSGNIIKENTYLKKSKPSKLISRTFNEQNLILTENITEFRSYDTLNYKNIYLYNDDSKVIKIKNNFIDETDYTEVVKEYDNDGKLIEEQWIPKGSSYFVVTTQKFDKYGNTIEFSRTPNDDSESDVWISKYKFDEKENWIEKQKFKNDIPVVLVKRKIEYY</sequence>
<evidence type="ECO:0000313" key="2">
    <source>
        <dbReference type="Proteomes" id="UP000778797"/>
    </source>
</evidence>
<dbReference type="Gene3D" id="2.180.10.10">
    <property type="entry name" value="RHS repeat-associated core"/>
    <property type="match status" value="1"/>
</dbReference>
<name>A0ABS8EPT0_9FLAO</name>
<dbReference type="RefSeq" id="WP_227477665.1">
    <property type="nucleotide sequence ID" value="NZ_JAFMPT010000016.1"/>
</dbReference>
<evidence type="ECO:0008006" key="3">
    <source>
        <dbReference type="Google" id="ProtNLM"/>
    </source>
</evidence>
<protein>
    <recommendedName>
        <fullName evidence="3">YD repeat-containing protein</fullName>
    </recommendedName>
</protein>
<reference evidence="1" key="2">
    <citation type="submission" date="2021-10" db="EMBL/GenBank/DDBJ databases">
        <title>Genome of Winogradskyella sp. E313.</title>
        <authorList>
            <person name="Zhou Y."/>
        </authorList>
    </citation>
    <scope>NUCLEOTIDE SEQUENCE</scope>
    <source>
        <strain evidence="1">E313</strain>
    </source>
</reference>
<reference evidence="1" key="1">
    <citation type="submission" date="2021-03" db="EMBL/GenBank/DDBJ databases">
        <authorList>
            <person name="Ping X."/>
        </authorList>
    </citation>
    <scope>NUCLEOTIDE SEQUENCE</scope>
    <source>
        <strain evidence="1">E313</strain>
    </source>
</reference>